<dbReference type="HAMAP" id="MF_00047">
    <property type="entry name" value="Dala_Dala_lig"/>
    <property type="match status" value="1"/>
</dbReference>
<keyword evidence="15" id="KW-0479">Metal-binding</keyword>
<reference evidence="18" key="2">
    <citation type="journal article" date="2024" name="Antonie Van Leeuwenhoek">
        <title>Roseihalotalea indica gen. nov., sp. nov., a halophilic Bacteroidetes from mesopelagic Southwest Indian Ocean with higher carbohydrate metabolic potential.</title>
        <authorList>
            <person name="Chen B."/>
            <person name="Zhang M."/>
            <person name="Lin D."/>
            <person name="Ye J."/>
            <person name="Tang K."/>
        </authorList>
    </citation>
    <scope>NUCLEOTIDE SEQUENCE</scope>
    <source>
        <strain evidence="18">TK19036</strain>
    </source>
</reference>
<evidence type="ECO:0000256" key="3">
    <source>
        <dbReference type="ARBA" id="ARBA00010871"/>
    </source>
</evidence>
<organism evidence="18">
    <name type="scientific">Roseihalotalea indica</name>
    <dbReference type="NCBI Taxonomy" id="2867963"/>
    <lineage>
        <taxon>Bacteria</taxon>
        <taxon>Pseudomonadati</taxon>
        <taxon>Bacteroidota</taxon>
        <taxon>Cytophagia</taxon>
        <taxon>Cytophagales</taxon>
        <taxon>Catalimonadaceae</taxon>
        <taxon>Roseihalotalea</taxon>
    </lineage>
</organism>
<evidence type="ECO:0000256" key="5">
    <source>
        <dbReference type="ARBA" id="ARBA00022490"/>
    </source>
</evidence>
<sequence length="320" mass="35849">MKQTIAVVAGGSSSEYVISMKSAGLIMNCIDQERFDPYLVVIEKASWYAKHQNQAYPINRDDFSFKLNGHKIRFDFVYNIIHGTPGEDGKIQGYFDLLGIPYTGCDVTTSAITFNKSICKQLVHSHGVTTPQSIILRQSQPYTMAKLLQELNFPCFVKPNNGGSSFGASKVDQPEELEAAIAKAFEHDHEILIEEYILGRELTCGVYWEDGMARALPITEVVSKNAFFDYQAKYEGASEEITPARVDEDTTNRCQRLTERIYTLLGCRGLARIDYLMKDGELYFIEANTTPGCSPESIIPQQIRAAGLDIRKIVNDQLSV</sequence>
<keyword evidence="10 13" id="KW-0573">Peptidoglycan synthesis</keyword>
<dbReference type="GO" id="GO:0005737">
    <property type="term" value="C:cytoplasm"/>
    <property type="evidence" value="ECO:0007669"/>
    <property type="project" value="UniProtKB-SubCell"/>
</dbReference>
<dbReference type="Pfam" id="PF07478">
    <property type="entry name" value="Dala_Dala_lig_C"/>
    <property type="match status" value="1"/>
</dbReference>
<name>A0AA49GNU9_9BACT</name>
<evidence type="ECO:0000256" key="11">
    <source>
        <dbReference type="ARBA" id="ARBA00023316"/>
    </source>
</evidence>
<dbReference type="InterPro" id="IPR000291">
    <property type="entry name" value="D-Ala_lig_Van_CS"/>
</dbReference>
<dbReference type="NCBIfam" id="NF002378">
    <property type="entry name" value="PRK01372.1"/>
    <property type="match status" value="1"/>
</dbReference>
<dbReference type="InterPro" id="IPR011095">
    <property type="entry name" value="Dala_Dala_lig_C"/>
</dbReference>
<dbReference type="PROSITE" id="PS00843">
    <property type="entry name" value="DALA_DALA_LIGASE_1"/>
    <property type="match status" value="1"/>
</dbReference>
<comment type="subcellular location">
    <subcellularLocation>
        <location evidence="2 13">Cytoplasm</location>
    </subcellularLocation>
</comment>
<evidence type="ECO:0000256" key="2">
    <source>
        <dbReference type="ARBA" id="ARBA00004496"/>
    </source>
</evidence>
<evidence type="ECO:0000256" key="10">
    <source>
        <dbReference type="ARBA" id="ARBA00022984"/>
    </source>
</evidence>
<comment type="similarity">
    <text evidence="3 13">Belongs to the D-alanine--D-alanine ligase family.</text>
</comment>
<dbReference type="GO" id="GO:0071555">
    <property type="term" value="P:cell wall organization"/>
    <property type="evidence" value="ECO:0007669"/>
    <property type="project" value="UniProtKB-KW"/>
</dbReference>
<keyword evidence="7 16" id="KW-0547">Nucleotide-binding</keyword>
<dbReference type="GO" id="GO:0008360">
    <property type="term" value="P:regulation of cell shape"/>
    <property type="evidence" value="ECO:0007669"/>
    <property type="project" value="UniProtKB-KW"/>
</dbReference>
<feature type="active site" evidence="14">
    <location>
        <position position="297"/>
    </location>
</feature>
<evidence type="ECO:0000256" key="16">
    <source>
        <dbReference type="PROSITE-ProRule" id="PRU00409"/>
    </source>
</evidence>
<keyword evidence="6 13" id="KW-0436">Ligase</keyword>
<comment type="function">
    <text evidence="13">Cell wall formation.</text>
</comment>
<comment type="cofactor">
    <cofactor evidence="1">
        <name>Mn(2+)</name>
        <dbReference type="ChEBI" id="CHEBI:29035"/>
    </cofactor>
</comment>
<feature type="domain" description="ATP-grasp" evidence="17">
    <location>
        <begin position="120"/>
        <end position="319"/>
    </location>
</feature>
<dbReference type="Pfam" id="PF01820">
    <property type="entry name" value="Dala_Dala_lig_N"/>
    <property type="match status" value="1"/>
</dbReference>
<dbReference type="InterPro" id="IPR013815">
    <property type="entry name" value="ATP_grasp_subdomain_1"/>
</dbReference>
<dbReference type="PIRSF" id="PIRSF039102">
    <property type="entry name" value="Ddl/VanB"/>
    <property type="match status" value="1"/>
</dbReference>
<keyword evidence="9 13" id="KW-0133">Cell shape</keyword>
<dbReference type="NCBIfam" id="NF002528">
    <property type="entry name" value="PRK01966.1-4"/>
    <property type="match status" value="1"/>
</dbReference>
<dbReference type="PROSITE" id="PS00844">
    <property type="entry name" value="DALA_DALA_LIGASE_2"/>
    <property type="match status" value="1"/>
</dbReference>
<evidence type="ECO:0000256" key="13">
    <source>
        <dbReference type="HAMAP-Rule" id="MF_00047"/>
    </source>
</evidence>
<evidence type="ECO:0000256" key="1">
    <source>
        <dbReference type="ARBA" id="ARBA00001936"/>
    </source>
</evidence>
<comment type="cofactor">
    <cofactor evidence="15">
        <name>Mg(2+)</name>
        <dbReference type="ChEBI" id="CHEBI:18420"/>
    </cofactor>
    <cofactor evidence="15">
        <name>Mn(2+)</name>
        <dbReference type="ChEBI" id="CHEBI:29035"/>
    </cofactor>
    <text evidence="15">Binds 2 magnesium or manganese ions per subunit.</text>
</comment>
<dbReference type="GO" id="GO:0008716">
    <property type="term" value="F:D-alanine-D-alanine ligase activity"/>
    <property type="evidence" value="ECO:0007669"/>
    <property type="project" value="UniProtKB-UniRule"/>
</dbReference>
<feature type="binding site" evidence="15">
    <location>
        <position position="286"/>
    </location>
    <ligand>
        <name>Mg(2+)</name>
        <dbReference type="ChEBI" id="CHEBI:18420"/>
        <label>2</label>
    </ligand>
</feature>
<dbReference type="Gene3D" id="3.30.470.20">
    <property type="entry name" value="ATP-grasp fold, B domain"/>
    <property type="match status" value="1"/>
</dbReference>
<dbReference type="SUPFAM" id="SSF52440">
    <property type="entry name" value="PreATP-grasp domain"/>
    <property type="match status" value="1"/>
</dbReference>
<dbReference type="InterPro" id="IPR011761">
    <property type="entry name" value="ATP-grasp"/>
</dbReference>
<dbReference type="GO" id="GO:0009252">
    <property type="term" value="P:peptidoglycan biosynthetic process"/>
    <property type="evidence" value="ECO:0007669"/>
    <property type="project" value="UniProtKB-UniRule"/>
</dbReference>
<dbReference type="InterPro" id="IPR016185">
    <property type="entry name" value="PreATP-grasp_dom_sf"/>
</dbReference>
<keyword evidence="15" id="KW-0464">Manganese</keyword>
<dbReference type="NCBIfam" id="TIGR01205">
    <property type="entry name" value="D_ala_D_alaTIGR"/>
    <property type="match status" value="1"/>
</dbReference>
<dbReference type="GO" id="GO:0046872">
    <property type="term" value="F:metal ion binding"/>
    <property type="evidence" value="ECO:0007669"/>
    <property type="project" value="UniProtKB-KW"/>
</dbReference>
<dbReference type="Gene3D" id="3.30.1490.20">
    <property type="entry name" value="ATP-grasp fold, A domain"/>
    <property type="match status" value="1"/>
</dbReference>
<keyword evidence="8 16" id="KW-0067">ATP-binding</keyword>
<gene>
    <name evidence="13" type="primary">ddl</name>
    <name evidence="18" type="ORF">K4G66_31165</name>
</gene>
<accession>A0AA49GNU9</accession>
<dbReference type="PANTHER" id="PTHR23132">
    <property type="entry name" value="D-ALANINE--D-ALANINE LIGASE"/>
    <property type="match status" value="1"/>
</dbReference>
<evidence type="ECO:0000256" key="14">
    <source>
        <dbReference type="PIRSR" id="PIRSR039102-1"/>
    </source>
</evidence>
<dbReference type="GO" id="GO:0005524">
    <property type="term" value="F:ATP binding"/>
    <property type="evidence" value="ECO:0007669"/>
    <property type="project" value="UniProtKB-UniRule"/>
</dbReference>
<dbReference type="Gene3D" id="3.40.50.20">
    <property type="match status" value="1"/>
</dbReference>
<evidence type="ECO:0000256" key="8">
    <source>
        <dbReference type="ARBA" id="ARBA00022840"/>
    </source>
</evidence>
<feature type="binding site" evidence="15">
    <location>
        <position position="286"/>
    </location>
    <ligand>
        <name>Mg(2+)</name>
        <dbReference type="ChEBI" id="CHEBI:18420"/>
        <label>1</label>
    </ligand>
</feature>
<keyword evidence="5 13" id="KW-0963">Cytoplasm</keyword>
<feature type="active site" evidence="14">
    <location>
        <position position="15"/>
    </location>
</feature>
<dbReference type="EC" id="6.3.2.4" evidence="4 13"/>
<dbReference type="InterPro" id="IPR011127">
    <property type="entry name" value="Dala_Dala_lig_N"/>
</dbReference>
<proteinExistence type="inferred from homology"/>
<dbReference type="PANTHER" id="PTHR23132:SF23">
    <property type="entry name" value="D-ALANINE--D-ALANINE LIGASE B"/>
    <property type="match status" value="1"/>
</dbReference>
<evidence type="ECO:0000256" key="6">
    <source>
        <dbReference type="ARBA" id="ARBA00022598"/>
    </source>
</evidence>
<feature type="active site" evidence="14">
    <location>
        <position position="164"/>
    </location>
</feature>
<dbReference type="InterPro" id="IPR005905">
    <property type="entry name" value="D_ala_D_ala"/>
</dbReference>
<dbReference type="NCBIfam" id="NF002527">
    <property type="entry name" value="PRK01966.1-3"/>
    <property type="match status" value="1"/>
</dbReference>
<comment type="catalytic activity">
    <reaction evidence="12 13">
        <text>2 D-alanine + ATP = D-alanyl-D-alanine + ADP + phosphate + H(+)</text>
        <dbReference type="Rhea" id="RHEA:11224"/>
        <dbReference type="ChEBI" id="CHEBI:15378"/>
        <dbReference type="ChEBI" id="CHEBI:30616"/>
        <dbReference type="ChEBI" id="CHEBI:43474"/>
        <dbReference type="ChEBI" id="CHEBI:57416"/>
        <dbReference type="ChEBI" id="CHEBI:57822"/>
        <dbReference type="ChEBI" id="CHEBI:456216"/>
        <dbReference type="EC" id="6.3.2.4"/>
    </reaction>
</comment>
<evidence type="ECO:0000256" key="4">
    <source>
        <dbReference type="ARBA" id="ARBA00012216"/>
    </source>
</evidence>
<dbReference type="PROSITE" id="PS50975">
    <property type="entry name" value="ATP_GRASP"/>
    <property type="match status" value="1"/>
</dbReference>
<protein>
    <recommendedName>
        <fullName evidence="4 13">D-alanine--D-alanine ligase</fullName>
        <ecNumber evidence="4 13">6.3.2.4</ecNumber>
    </recommendedName>
    <alternativeName>
        <fullName evidence="13">D-Ala-D-Ala ligase</fullName>
    </alternativeName>
    <alternativeName>
        <fullName evidence="13">D-alanylalanine synthetase</fullName>
    </alternativeName>
</protein>
<keyword evidence="15" id="KW-0460">Magnesium</keyword>
<comment type="pathway">
    <text evidence="13">Cell wall biogenesis; peptidoglycan biosynthesis.</text>
</comment>
<evidence type="ECO:0000256" key="15">
    <source>
        <dbReference type="PIRSR" id="PIRSR039102-3"/>
    </source>
</evidence>
<evidence type="ECO:0000256" key="9">
    <source>
        <dbReference type="ARBA" id="ARBA00022960"/>
    </source>
</evidence>
<evidence type="ECO:0000256" key="7">
    <source>
        <dbReference type="ARBA" id="ARBA00022741"/>
    </source>
</evidence>
<evidence type="ECO:0000313" key="18">
    <source>
        <dbReference type="EMBL" id="WKN36828.1"/>
    </source>
</evidence>
<feature type="binding site" evidence="15">
    <location>
        <position position="274"/>
    </location>
    <ligand>
        <name>Mg(2+)</name>
        <dbReference type="ChEBI" id="CHEBI:18420"/>
        <label>1</label>
    </ligand>
</feature>
<keyword evidence="11 13" id="KW-0961">Cell wall biogenesis/degradation</keyword>
<evidence type="ECO:0000259" key="17">
    <source>
        <dbReference type="PROSITE" id="PS50975"/>
    </source>
</evidence>
<reference evidence="18" key="1">
    <citation type="journal article" date="2023" name="Comput. Struct. Biotechnol. J.">
        <title>Discovery of a novel marine Bacteroidetes with a rich repertoire of carbohydrate-active enzymes.</title>
        <authorList>
            <person name="Chen B."/>
            <person name="Liu G."/>
            <person name="Chen Q."/>
            <person name="Wang H."/>
            <person name="Liu L."/>
            <person name="Tang K."/>
        </authorList>
    </citation>
    <scope>NUCLEOTIDE SEQUENCE</scope>
    <source>
        <strain evidence="18">TK19036</strain>
    </source>
</reference>
<dbReference type="EMBL" id="CP120682">
    <property type="protein sequence ID" value="WKN36828.1"/>
    <property type="molecule type" value="Genomic_DNA"/>
</dbReference>
<dbReference type="SUPFAM" id="SSF56059">
    <property type="entry name" value="Glutathione synthetase ATP-binding domain-like"/>
    <property type="match status" value="1"/>
</dbReference>
<evidence type="ECO:0000256" key="12">
    <source>
        <dbReference type="ARBA" id="ARBA00047614"/>
    </source>
</evidence>
<feature type="binding site" evidence="15">
    <location>
        <position position="288"/>
    </location>
    <ligand>
        <name>Mg(2+)</name>
        <dbReference type="ChEBI" id="CHEBI:18420"/>
        <label>2</label>
    </ligand>
</feature>
<dbReference type="AlphaFoldDB" id="A0AA49GNU9"/>